<keyword evidence="3" id="KW-1185">Reference proteome</keyword>
<dbReference type="AlphaFoldDB" id="E8QZA5"/>
<dbReference type="InParanoid" id="E8QZA5"/>
<dbReference type="eggNOG" id="COG1387">
    <property type="taxonomic scope" value="Bacteria"/>
</dbReference>
<organism evidence="2 3">
    <name type="scientific">Isosphaera pallida (strain ATCC 43644 / DSM 9630 / IS1B)</name>
    <dbReference type="NCBI Taxonomy" id="575540"/>
    <lineage>
        <taxon>Bacteria</taxon>
        <taxon>Pseudomonadati</taxon>
        <taxon>Planctomycetota</taxon>
        <taxon>Planctomycetia</taxon>
        <taxon>Isosphaerales</taxon>
        <taxon>Isosphaeraceae</taxon>
        <taxon>Isosphaera</taxon>
    </lineage>
</organism>
<name>E8QZA5_ISOPI</name>
<dbReference type="GO" id="GO:0016787">
    <property type="term" value="F:hydrolase activity"/>
    <property type="evidence" value="ECO:0007669"/>
    <property type="project" value="InterPro"/>
</dbReference>
<reference evidence="2 3" key="2">
    <citation type="journal article" date="2011" name="Stand. Genomic Sci.">
        <title>Complete genome sequence of Isosphaera pallida type strain (IS1B).</title>
        <authorList>
            <consortium name="US DOE Joint Genome Institute (JGI-PGF)"/>
            <person name="Goker M."/>
            <person name="Cleland D."/>
            <person name="Saunders E."/>
            <person name="Lapidus A."/>
            <person name="Nolan M."/>
            <person name="Lucas S."/>
            <person name="Hammon N."/>
            <person name="Deshpande S."/>
            <person name="Cheng J.F."/>
            <person name="Tapia R."/>
            <person name="Han C."/>
            <person name="Goodwin L."/>
            <person name="Pitluck S."/>
            <person name="Liolios K."/>
            <person name="Pagani I."/>
            <person name="Ivanova N."/>
            <person name="Mavromatis K."/>
            <person name="Pati A."/>
            <person name="Chen A."/>
            <person name="Palaniappan K."/>
            <person name="Land M."/>
            <person name="Hauser L."/>
            <person name="Chang Y.J."/>
            <person name="Jeffries C.D."/>
            <person name="Detter J.C."/>
            <person name="Beck B."/>
            <person name="Woyke T."/>
            <person name="Bristow J."/>
            <person name="Eisen J.A."/>
            <person name="Markowitz V."/>
            <person name="Hugenholtz P."/>
            <person name="Kyrpides N.C."/>
            <person name="Klenk H.P."/>
        </authorList>
    </citation>
    <scope>NUCLEOTIDE SEQUENCE [LARGE SCALE GENOMIC DNA]</scope>
    <source>
        <strain evidence="3">ATCC 43644 / DSM 9630 / IS1B</strain>
    </source>
</reference>
<dbReference type="InterPro" id="IPR010496">
    <property type="entry name" value="AL/BT2_dom"/>
</dbReference>
<evidence type="ECO:0000313" key="3">
    <source>
        <dbReference type="Proteomes" id="UP000008631"/>
    </source>
</evidence>
<gene>
    <name evidence="2" type="ordered locus">Isop_3678</name>
</gene>
<dbReference type="EMBL" id="CP002353">
    <property type="protein sequence ID" value="ADV64234.1"/>
    <property type="molecule type" value="Genomic_DNA"/>
</dbReference>
<sequence>MTFNPAPPTLSSHWNGKDDGMPIHSAPCAAGFMRFATLTATVLALFMAAPACFPAAKAQEKDEEGAGWIALFDGETLDGWEPTDHPEVFQVVEGAIAAGGGPMAHLCYNGPVGNHDFTDFELRMEVKCKPGSNGGVFFHTAPQKGTLRKGYEAQIANTHADPRRTGSLVAVVDLAETPAQDDEWFEYAIRVEGKRITIKINGETVVDYVEPPNPPRPPDRKNRVLSSGTIALQAHDPNSLVLHRNIRIRLLKP</sequence>
<reference key="1">
    <citation type="submission" date="2010-11" db="EMBL/GenBank/DDBJ databases">
        <title>The complete sequence of chromosome of Isophaera pallida ATCC 43644.</title>
        <authorList>
            <consortium name="US DOE Joint Genome Institute (JGI-PGF)"/>
            <person name="Lucas S."/>
            <person name="Copeland A."/>
            <person name="Lapidus A."/>
            <person name="Bruce D."/>
            <person name="Goodwin L."/>
            <person name="Pitluck S."/>
            <person name="Kyrpides N."/>
            <person name="Mavromatis K."/>
            <person name="Pagani I."/>
            <person name="Ivanova N."/>
            <person name="Saunders E."/>
            <person name="Brettin T."/>
            <person name="Detter J.C."/>
            <person name="Han C."/>
            <person name="Tapia R."/>
            <person name="Land M."/>
            <person name="Hauser L."/>
            <person name="Markowitz V."/>
            <person name="Cheng J.-F."/>
            <person name="Hugenholtz P."/>
            <person name="Woyke T."/>
            <person name="Wu D."/>
            <person name="Eisen J.A."/>
        </authorList>
    </citation>
    <scope>NUCLEOTIDE SEQUENCE</scope>
    <source>
        <strain>ATCC 43644</strain>
    </source>
</reference>
<accession>E8QZA5</accession>
<dbReference type="Proteomes" id="UP000008631">
    <property type="component" value="Chromosome"/>
</dbReference>
<dbReference type="Pfam" id="PF06439">
    <property type="entry name" value="3keto-disac_hyd"/>
    <property type="match status" value="1"/>
</dbReference>
<feature type="domain" description="3-keto-alpha-glucoside-1,2-lyase/3-keto-2-hydroxy-glucal hydratase" evidence="1">
    <location>
        <begin position="67"/>
        <end position="249"/>
    </location>
</feature>
<dbReference type="Gene3D" id="2.60.120.560">
    <property type="entry name" value="Exo-inulinase, domain 1"/>
    <property type="match status" value="1"/>
</dbReference>
<dbReference type="KEGG" id="ipa:Isop_3678"/>
<evidence type="ECO:0000259" key="1">
    <source>
        <dbReference type="Pfam" id="PF06439"/>
    </source>
</evidence>
<proteinExistence type="predicted"/>
<dbReference type="STRING" id="575540.Isop_3678"/>
<evidence type="ECO:0000313" key="2">
    <source>
        <dbReference type="EMBL" id="ADV64234.1"/>
    </source>
</evidence>
<protein>
    <recommendedName>
        <fullName evidence="1">3-keto-alpha-glucoside-1,2-lyase/3-keto-2-hydroxy-glucal hydratase domain-containing protein</fullName>
    </recommendedName>
</protein>
<dbReference type="HOGENOM" id="CLU_073042_2_0_0"/>